<proteinExistence type="predicted"/>
<dbReference type="RefSeq" id="WP_091511245.1">
    <property type="nucleotide sequence ID" value="NZ_FORP01000015.1"/>
</dbReference>
<evidence type="ECO:0000313" key="2">
    <source>
        <dbReference type="Proteomes" id="UP000199025"/>
    </source>
</evidence>
<dbReference type="InterPro" id="IPR029063">
    <property type="entry name" value="SAM-dependent_MTases_sf"/>
</dbReference>
<protein>
    <recommendedName>
        <fullName evidence="3">Methyltransferase domain-containing protein</fullName>
    </recommendedName>
</protein>
<accession>A0A1I3XC22</accession>
<dbReference type="AlphaFoldDB" id="A0A1I3XC22"/>
<dbReference type="SUPFAM" id="SSF53335">
    <property type="entry name" value="S-adenosyl-L-methionine-dependent methyltransferases"/>
    <property type="match status" value="1"/>
</dbReference>
<reference evidence="1 2" key="1">
    <citation type="submission" date="2016-10" db="EMBL/GenBank/DDBJ databases">
        <authorList>
            <person name="de Groot N.N."/>
        </authorList>
    </citation>
    <scope>NUCLEOTIDE SEQUENCE [LARGE SCALE GENOMIC DNA]</scope>
    <source>
        <strain evidence="1 2">DSM 44468</strain>
    </source>
</reference>
<keyword evidence="2" id="KW-1185">Reference proteome</keyword>
<sequence>MNAVFPTLVPDHRCGFWTDGADELETALRRRADVLREAAGEGTRLLDLAALPDGDGAFDAVIGDQCLEHAVTPEQRLRGQHLGVLSRIFARAHALTVPGTRMALTTLTAGRLPRSAATNRALVDVVREIPLWRRCLRPEDVAKACGRWWEVREVDTHQHDYARTALAWLGRLRDREAPLRAEFGDQCYAACLRAVQTFAGAIEDNQLSLVRLTLWRTDQ</sequence>
<dbReference type="Proteomes" id="UP000199025">
    <property type="component" value="Unassembled WGS sequence"/>
</dbReference>
<organism evidence="1 2">
    <name type="scientific">Amycolatopsis sacchari</name>
    <dbReference type="NCBI Taxonomy" id="115433"/>
    <lineage>
        <taxon>Bacteria</taxon>
        <taxon>Bacillati</taxon>
        <taxon>Actinomycetota</taxon>
        <taxon>Actinomycetes</taxon>
        <taxon>Pseudonocardiales</taxon>
        <taxon>Pseudonocardiaceae</taxon>
        <taxon>Amycolatopsis</taxon>
    </lineage>
</organism>
<gene>
    <name evidence="1" type="ORF">SAMN05421835_11513</name>
</gene>
<evidence type="ECO:0000313" key="1">
    <source>
        <dbReference type="EMBL" id="SFK17073.1"/>
    </source>
</evidence>
<dbReference type="STRING" id="115433.SAMN05421835_11513"/>
<dbReference type="EMBL" id="FORP01000015">
    <property type="protein sequence ID" value="SFK17073.1"/>
    <property type="molecule type" value="Genomic_DNA"/>
</dbReference>
<evidence type="ECO:0008006" key="3">
    <source>
        <dbReference type="Google" id="ProtNLM"/>
    </source>
</evidence>
<dbReference type="Gene3D" id="3.40.50.150">
    <property type="entry name" value="Vaccinia Virus protein VP39"/>
    <property type="match status" value="1"/>
</dbReference>
<name>A0A1I3XC22_9PSEU</name>